<evidence type="ECO:0000256" key="1">
    <source>
        <dbReference type="ARBA" id="ARBA00022737"/>
    </source>
</evidence>
<evidence type="ECO:0000313" key="6">
    <source>
        <dbReference type="Proteomes" id="UP000289886"/>
    </source>
</evidence>
<comment type="caution">
    <text evidence="5">The sequence shown here is derived from an EMBL/GenBank/DDBJ whole genome shotgun (WGS) entry which is preliminary data.</text>
</comment>
<feature type="disulfide bond" evidence="3">
    <location>
        <begin position="11"/>
        <end position="38"/>
    </location>
</feature>
<dbReference type="InterPro" id="IPR000859">
    <property type="entry name" value="CUB_dom"/>
</dbReference>
<evidence type="ECO:0000313" key="5">
    <source>
        <dbReference type="EMBL" id="RXM90690.1"/>
    </source>
</evidence>
<dbReference type="SUPFAM" id="SSF49854">
    <property type="entry name" value="Spermadhesin, CUB domain"/>
    <property type="match status" value="1"/>
</dbReference>
<dbReference type="CDD" id="cd00041">
    <property type="entry name" value="CUB"/>
    <property type="match status" value="1"/>
</dbReference>
<dbReference type="InterPro" id="IPR035914">
    <property type="entry name" value="Sperma_CUB_dom_sf"/>
</dbReference>
<comment type="caution">
    <text evidence="3">Lacks conserved residue(s) required for the propagation of feature annotation.</text>
</comment>
<proteinExistence type="predicted"/>
<name>A0A444UR99_ACIRT</name>
<evidence type="ECO:0000256" key="2">
    <source>
        <dbReference type="ARBA" id="ARBA00023157"/>
    </source>
</evidence>
<keyword evidence="6" id="KW-1185">Reference proteome</keyword>
<dbReference type="PROSITE" id="PS01180">
    <property type="entry name" value="CUB"/>
    <property type="match status" value="1"/>
</dbReference>
<dbReference type="EMBL" id="SCEB01014654">
    <property type="protein sequence ID" value="RXM90690.1"/>
    <property type="molecule type" value="Genomic_DNA"/>
</dbReference>
<feature type="domain" description="CUB" evidence="4">
    <location>
        <begin position="11"/>
        <end position="72"/>
    </location>
</feature>
<dbReference type="Pfam" id="PF00431">
    <property type="entry name" value="CUB"/>
    <property type="match status" value="1"/>
</dbReference>
<keyword evidence="2 3" id="KW-1015">Disulfide bond</keyword>
<gene>
    <name evidence="5" type="ORF">EOD39_21945</name>
</gene>
<sequence length="93" mass="9805">CLCLPPAGEGCGHTVQGSSSGTLASRNFPGTYPNDTQCEWRLQAPQGTGLTLVFGDFDLEYSKHCTAGSLTILLTEEPASSTGETPDQGLLWN</sequence>
<evidence type="ECO:0000256" key="3">
    <source>
        <dbReference type="PROSITE-ProRule" id="PRU00059"/>
    </source>
</evidence>
<accession>A0A444UR99</accession>
<organism evidence="5 6">
    <name type="scientific">Acipenser ruthenus</name>
    <name type="common">Sterlet sturgeon</name>
    <dbReference type="NCBI Taxonomy" id="7906"/>
    <lineage>
        <taxon>Eukaryota</taxon>
        <taxon>Metazoa</taxon>
        <taxon>Chordata</taxon>
        <taxon>Craniata</taxon>
        <taxon>Vertebrata</taxon>
        <taxon>Euteleostomi</taxon>
        <taxon>Actinopterygii</taxon>
        <taxon>Chondrostei</taxon>
        <taxon>Acipenseriformes</taxon>
        <taxon>Acipenseridae</taxon>
        <taxon>Acipenser</taxon>
    </lineage>
</organism>
<evidence type="ECO:0000259" key="4">
    <source>
        <dbReference type="PROSITE" id="PS01180"/>
    </source>
</evidence>
<reference evidence="5 6" key="1">
    <citation type="submission" date="2019-01" db="EMBL/GenBank/DDBJ databases">
        <title>Draft Genome and Complete Hox-Cluster Characterization of the Sterlet Sturgeon (Acipenser ruthenus).</title>
        <authorList>
            <person name="Wei Q."/>
        </authorList>
    </citation>
    <scope>NUCLEOTIDE SEQUENCE [LARGE SCALE GENOMIC DNA]</scope>
    <source>
        <strain evidence="5">WHYD16114868_AA</strain>
        <tissue evidence="5">Blood</tissue>
    </source>
</reference>
<dbReference type="PANTHER" id="PTHR24251">
    <property type="entry name" value="OVOCHYMASE-RELATED"/>
    <property type="match status" value="1"/>
</dbReference>
<dbReference type="Proteomes" id="UP000289886">
    <property type="component" value="Unassembled WGS sequence"/>
</dbReference>
<keyword evidence="1" id="KW-0677">Repeat</keyword>
<feature type="non-terminal residue" evidence="5">
    <location>
        <position position="1"/>
    </location>
</feature>
<dbReference type="Gene3D" id="2.60.120.290">
    <property type="entry name" value="Spermadhesin, CUB domain"/>
    <property type="match status" value="1"/>
</dbReference>
<dbReference type="AlphaFoldDB" id="A0A444UR99"/>
<protein>
    <submittedName>
        <fullName evidence="5">Discoidin, CUB and LCCL domain-containing protein 2</fullName>
    </submittedName>
</protein>